<dbReference type="Gene3D" id="3.50.50.60">
    <property type="entry name" value="FAD/NAD(P)-binding domain"/>
    <property type="match status" value="1"/>
</dbReference>
<dbReference type="Proteomes" id="UP001165393">
    <property type="component" value="Unassembled WGS sequence"/>
</dbReference>
<feature type="binding site" evidence="2">
    <location>
        <position position="183"/>
    </location>
    <ligand>
        <name>FAD</name>
        <dbReference type="ChEBI" id="CHEBI:57692"/>
    </ligand>
</feature>
<evidence type="ECO:0000256" key="1">
    <source>
        <dbReference type="PIRSR" id="PIRSR011396-1"/>
    </source>
</evidence>
<dbReference type="InterPro" id="IPR006905">
    <property type="entry name" value="Flavin_halogenase"/>
</dbReference>
<dbReference type="PANTHER" id="PTHR43747">
    <property type="entry name" value="FAD-BINDING PROTEIN"/>
    <property type="match status" value="1"/>
</dbReference>
<dbReference type="InterPro" id="IPR033856">
    <property type="entry name" value="Trp_halogen"/>
</dbReference>
<dbReference type="GO" id="GO:0004497">
    <property type="term" value="F:monooxygenase activity"/>
    <property type="evidence" value="ECO:0007669"/>
    <property type="project" value="InterPro"/>
</dbReference>
<dbReference type="PIRSF" id="PIRSF011396">
    <property type="entry name" value="Trp_halogenase"/>
    <property type="match status" value="1"/>
</dbReference>
<sequence>MKKIEKILIVGGGTAGWMTAGTIAAAHGERVSITLVESPNIKPIGVGEGTWPTMRSTLEKMGISETNFIRECDVSFKQGAKFAQWVTGAKDDAYYHPLVLPQGFFEGNLAPYWLQHGKDKSFSAATCFQEHLCEKNLAPKQLSTPEYSAVANYAYHLDSAKFSAFLQRHCIENLGIQHVLDDVTTVNGLDDGDIASVETQSNGALEADLFIDCTGFKSLLLGEHLNVPFKSCADVLFIDRALAVQVPYKNADDPIASHTISTAQESGWIWDIGLPTRRGVGHVYSSRHTTKERASEELRQYLTDTGVENPSQYEFREIPINSGHREKFWHRNCVAVGLSAGFLEPLEASALVLVELSASMIAEQLPANRQTMDIVARRFNDTFDYRWQRIIDFLKLHYVLTQRKDTAFWRDNCDPATIPESLKELMTLWKYHHPWNHDFSRINEVFPAASYQYVLYGMGFETEAGAHPLSAKEIKFGNMQFQQNMKHAEKLSKHLPTNRDLLMKLKTHGFQKV</sequence>
<evidence type="ECO:0000256" key="2">
    <source>
        <dbReference type="PIRSR" id="PIRSR011396-2"/>
    </source>
</evidence>
<keyword evidence="2" id="KW-0547">Nucleotide-binding</keyword>
<evidence type="ECO:0000313" key="4">
    <source>
        <dbReference type="Proteomes" id="UP001165393"/>
    </source>
</evidence>
<dbReference type="PANTHER" id="PTHR43747:SF4">
    <property type="entry name" value="FLAVIN-DEPENDENT TRYPTOPHAN HALOGENASE"/>
    <property type="match status" value="1"/>
</dbReference>
<dbReference type="AlphaFoldDB" id="A0AA41W5G2"/>
<comment type="caution">
    <text evidence="3">The sequence shown here is derived from an EMBL/GenBank/DDBJ whole genome shotgun (WGS) entry which is preliminary data.</text>
</comment>
<keyword evidence="2" id="KW-0274">FAD</keyword>
<dbReference type="Pfam" id="PF04820">
    <property type="entry name" value="Trp_halogenase"/>
    <property type="match status" value="1"/>
</dbReference>
<accession>A0AA41W5G2</accession>
<feature type="active site" evidence="1">
    <location>
        <position position="77"/>
    </location>
</feature>
<feature type="binding site" evidence="2">
    <location>
        <position position="77"/>
    </location>
    <ligand>
        <name>7-chloro-L-tryptophan</name>
        <dbReference type="ChEBI" id="CHEBI:58713"/>
    </ligand>
</feature>
<dbReference type="InterPro" id="IPR050816">
    <property type="entry name" value="Flavin-dep_Halogenase_NPB"/>
</dbReference>
<feature type="binding site" evidence="2">
    <location>
        <position position="347"/>
    </location>
    <ligand>
        <name>L-tryptophan</name>
        <dbReference type="ChEBI" id="CHEBI:57912"/>
    </ligand>
</feature>
<feature type="binding site" evidence="2">
    <location>
        <begin position="12"/>
        <end position="15"/>
    </location>
    <ligand>
        <name>FAD</name>
        <dbReference type="ChEBI" id="CHEBI:57692"/>
    </ligand>
</feature>
<dbReference type="RefSeq" id="WP_251260716.1">
    <property type="nucleotide sequence ID" value="NZ_JAMQGP010000002.1"/>
</dbReference>
<gene>
    <name evidence="3" type="ORF">NAF29_06755</name>
</gene>
<dbReference type="EMBL" id="JAMQGP010000002">
    <property type="protein sequence ID" value="MCM2679369.1"/>
    <property type="molecule type" value="Genomic_DNA"/>
</dbReference>
<name>A0AA41W5G2_9GAMM</name>
<evidence type="ECO:0000313" key="3">
    <source>
        <dbReference type="EMBL" id="MCM2679369.1"/>
    </source>
</evidence>
<protein>
    <submittedName>
        <fullName evidence="3">Tryptophan 7-halogenase</fullName>
    </submittedName>
</protein>
<dbReference type="InterPro" id="IPR036188">
    <property type="entry name" value="FAD/NAD-bd_sf"/>
</dbReference>
<feature type="binding site" evidence="2">
    <location>
        <position position="338"/>
    </location>
    <ligand>
        <name>FAD</name>
        <dbReference type="ChEBI" id="CHEBI:57692"/>
    </ligand>
</feature>
<proteinExistence type="predicted"/>
<keyword evidence="2" id="KW-0285">Flavoprotein</keyword>
<keyword evidence="4" id="KW-1185">Reference proteome</keyword>
<organism evidence="3 4">
    <name type="scientific">Echinimonas agarilytica</name>
    <dbReference type="NCBI Taxonomy" id="1215918"/>
    <lineage>
        <taxon>Bacteria</taxon>
        <taxon>Pseudomonadati</taxon>
        <taxon>Pseudomonadota</taxon>
        <taxon>Gammaproteobacteria</taxon>
        <taxon>Alteromonadales</taxon>
        <taxon>Echinimonadaceae</taxon>
        <taxon>Echinimonas</taxon>
    </lineage>
</organism>
<reference evidence="3 4" key="1">
    <citation type="journal article" date="2013" name="Antonie Van Leeuwenhoek">
        <title>Echinimonas agarilytica gen. nov., sp. nov., a new gammaproteobacterium isolated from the sea urchin Strongylocentrotus intermedius.</title>
        <authorList>
            <person name="Nedashkovskaya O.I."/>
            <person name="Stenkova A.M."/>
            <person name="Zhukova N.V."/>
            <person name="Van Trappen S."/>
            <person name="Lee J.S."/>
            <person name="Kim S.B."/>
        </authorList>
    </citation>
    <scope>NUCLEOTIDE SEQUENCE [LARGE SCALE GENOMIC DNA]</scope>
    <source>
        <strain evidence="3 4">KMM 6351</strain>
    </source>
</reference>
<dbReference type="SUPFAM" id="SSF51905">
    <property type="entry name" value="FAD/NAD(P)-binding domain"/>
    <property type="match status" value="1"/>
</dbReference>
<dbReference type="GO" id="GO:0000166">
    <property type="term" value="F:nucleotide binding"/>
    <property type="evidence" value="ECO:0007669"/>
    <property type="project" value="UniProtKB-KW"/>
</dbReference>